<dbReference type="EMBL" id="SMFK01000020">
    <property type="protein sequence ID" value="TDD94031.1"/>
    <property type="molecule type" value="Genomic_DNA"/>
</dbReference>
<dbReference type="Proteomes" id="UP000295479">
    <property type="component" value="Unassembled WGS sequence"/>
</dbReference>
<name>A0A4R5C305_9FLAO</name>
<comment type="caution">
    <text evidence="1">The sequence shown here is derived from an EMBL/GenBank/DDBJ whole genome shotgun (WGS) entry which is preliminary data.</text>
</comment>
<evidence type="ECO:0008006" key="3">
    <source>
        <dbReference type="Google" id="ProtNLM"/>
    </source>
</evidence>
<dbReference type="SUPFAM" id="SSF160574">
    <property type="entry name" value="BT0923-like"/>
    <property type="match status" value="1"/>
</dbReference>
<evidence type="ECO:0000313" key="1">
    <source>
        <dbReference type="EMBL" id="TDD94031.1"/>
    </source>
</evidence>
<dbReference type="RefSeq" id="WP_132009547.1">
    <property type="nucleotide sequence ID" value="NZ_SMFK01000020.1"/>
</dbReference>
<accession>A0A4R5C305</accession>
<protein>
    <recommendedName>
        <fullName evidence="3">Nicotinate-nucleotide adenylyltransferase</fullName>
    </recommendedName>
</protein>
<dbReference type="OrthoDB" id="1428473at2"/>
<gene>
    <name evidence="1" type="ORF">E0F76_18035</name>
</gene>
<sequence>MKSIIKVILLSLITTIGYSQDKKGKNLEKINLSEVVIKNTGRDISTYVRDMHVDPRVTRLQNAFLEFNFNESLKGYDIVKNKESYGSYVVLIELVKGEGKLKAIYNENGKLMSVVEKYENIQLPNSLCHSIYKEYPGWQIVKDKYKYAQEFGKNIKKEYKITMTKDNKTKKITVVPEDTKVAIR</sequence>
<proteinExistence type="predicted"/>
<keyword evidence="2" id="KW-1185">Reference proteome</keyword>
<evidence type="ECO:0000313" key="2">
    <source>
        <dbReference type="Proteomes" id="UP000295479"/>
    </source>
</evidence>
<reference evidence="1 2" key="1">
    <citation type="submission" date="2019-03" db="EMBL/GenBank/DDBJ databases">
        <title>Flavobacterium AR-3-4 sp. nov. isolated from arctic soil.</title>
        <authorList>
            <person name="Chaudhary D.K."/>
        </authorList>
    </citation>
    <scope>NUCLEOTIDE SEQUENCE [LARGE SCALE GENOMIC DNA]</scope>
    <source>
        <strain evidence="1 2">AR-3-4</strain>
    </source>
</reference>
<organism evidence="1 2">
    <name type="scientific">Flavobacterium cellulosilyticum</name>
    <dbReference type="NCBI Taxonomy" id="2541731"/>
    <lineage>
        <taxon>Bacteria</taxon>
        <taxon>Pseudomonadati</taxon>
        <taxon>Bacteroidota</taxon>
        <taxon>Flavobacteriia</taxon>
        <taxon>Flavobacteriales</taxon>
        <taxon>Flavobacteriaceae</taxon>
        <taxon>Flavobacterium</taxon>
    </lineage>
</organism>
<dbReference type="AlphaFoldDB" id="A0A4R5C305"/>